<evidence type="ECO:0008006" key="4">
    <source>
        <dbReference type="Google" id="ProtNLM"/>
    </source>
</evidence>
<evidence type="ECO:0000256" key="1">
    <source>
        <dbReference type="SAM" id="MobiDB-lite"/>
    </source>
</evidence>
<dbReference type="OrthoDB" id="3543263at2"/>
<evidence type="ECO:0000313" key="3">
    <source>
        <dbReference type="Proteomes" id="UP000198923"/>
    </source>
</evidence>
<proteinExistence type="predicted"/>
<keyword evidence="3" id="KW-1185">Reference proteome</keyword>
<feature type="compositionally biased region" description="Basic and acidic residues" evidence="1">
    <location>
        <begin position="67"/>
        <end position="76"/>
    </location>
</feature>
<reference evidence="2 3" key="1">
    <citation type="submission" date="2016-10" db="EMBL/GenBank/DDBJ databases">
        <authorList>
            <person name="de Groot N.N."/>
        </authorList>
    </citation>
    <scope>NUCLEOTIDE SEQUENCE [LARGE SCALE GENOMIC DNA]</scope>
    <source>
        <strain evidence="2 3">CPCC 201354</strain>
    </source>
</reference>
<dbReference type="EMBL" id="FNCN01000049">
    <property type="protein sequence ID" value="SDI40643.1"/>
    <property type="molecule type" value="Genomic_DNA"/>
</dbReference>
<sequence length="89" mass="10292">MHSSEPITINQAAERLGRLPRTVRTWASRYRARRLLKHGHLAWYDWHDLATIARQIHLGLPVPTSAEARDQLKQEGPRSAGFSHMRDSR</sequence>
<protein>
    <recommendedName>
        <fullName evidence="4">Helix-turn-helix domain-containing protein</fullName>
    </recommendedName>
</protein>
<name>A0A1G8KB79_9ACTN</name>
<dbReference type="RefSeq" id="WP_093175604.1">
    <property type="nucleotide sequence ID" value="NZ_FNCN01000049.1"/>
</dbReference>
<dbReference type="Proteomes" id="UP000198923">
    <property type="component" value="Unassembled WGS sequence"/>
</dbReference>
<dbReference type="AlphaFoldDB" id="A0A1G8KB79"/>
<accession>A0A1G8KB79</accession>
<organism evidence="2 3">
    <name type="scientific">Sinosporangium album</name>
    <dbReference type="NCBI Taxonomy" id="504805"/>
    <lineage>
        <taxon>Bacteria</taxon>
        <taxon>Bacillati</taxon>
        <taxon>Actinomycetota</taxon>
        <taxon>Actinomycetes</taxon>
        <taxon>Streptosporangiales</taxon>
        <taxon>Streptosporangiaceae</taxon>
        <taxon>Sinosporangium</taxon>
    </lineage>
</organism>
<feature type="region of interest" description="Disordered" evidence="1">
    <location>
        <begin position="67"/>
        <end position="89"/>
    </location>
</feature>
<evidence type="ECO:0000313" key="2">
    <source>
        <dbReference type="EMBL" id="SDI40643.1"/>
    </source>
</evidence>
<dbReference type="STRING" id="504805.SAMN05421505_14914"/>
<gene>
    <name evidence="2" type="ORF">SAMN05421505_14914</name>
</gene>